<evidence type="ECO:0000313" key="2">
    <source>
        <dbReference type="EMBL" id="CBH97108.1"/>
    </source>
</evidence>
<evidence type="ECO:0000259" key="1">
    <source>
        <dbReference type="Pfam" id="PF07007"/>
    </source>
</evidence>
<dbReference type="InterPro" id="IPR009739">
    <property type="entry name" value="LprI-like_N"/>
</dbReference>
<comment type="caution">
    <text evidence="2">The sequence shown here is derived from an EMBL/GenBank/DDBJ whole genome shotgun (WGS) entry which is preliminary data.</text>
</comment>
<dbReference type="EMBL" id="CABM01000042">
    <property type="protein sequence ID" value="CBH97108.1"/>
    <property type="molecule type" value="Genomic_DNA"/>
</dbReference>
<protein>
    <recommendedName>
        <fullName evidence="1">Lysozyme inhibitor LprI-like N-terminal domain-containing protein</fullName>
    </recommendedName>
</protein>
<dbReference type="Pfam" id="PF07007">
    <property type="entry name" value="LprI"/>
    <property type="match status" value="1"/>
</dbReference>
<reference evidence="2" key="1">
    <citation type="submission" date="2009-10" db="EMBL/GenBank/DDBJ databases">
        <title>Diversity of trophic interactions inside an arsenic-rich microbial ecosystem.</title>
        <authorList>
            <person name="Bertin P.N."/>
            <person name="Heinrich-Salmeron A."/>
            <person name="Pelletier E."/>
            <person name="Goulhen-Chollet F."/>
            <person name="Arsene-Ploetze F."/>
            <person name="Gallien S."/>
            <person name="Calteau A."/>
            <person name="Vallenet D."/>
            <person name="Casiot C."/>
            <person name="Chane-Woon-Ming B."/>
            <person name="Giloteaux L."/>
            <person name="Barakat M."/>
            <person name="Bonnefoy V."/>
            <person name="Bruneel O."/>
            <person name="Chandler M."/>
            <person name="Cleiss J."/>
            <person name="Duran R."/>
            <person name="Elbaz-Poulichet F."/>
            <person name="Fonknechten N."/>
            <person name="Lauga B."/>
            <person name="Mornico D."/>
            <person name="Ortet P."/>
            <person name="Schaeffer C."/>
            <person name="Siguier P."/>
            <person name="Alexander Thil Smith A."/>
            <person name="Van Dorsselaer A."/>
            <person name="Weissenbach J."/>
            <person name="Medigue C."/>
            <person name="Le Paslier D."/>
        </authorList>
    </citation>
    <scope>NUCLEOTIDE SEQUENCE</scope>
</reference>
<dbReference type="Gene3D" id="1.20.1270.180">
    <property type="match status" value="1"/>
</dbReference>
<name>E6PQA4_9ZZZZ</name>
<feature type="domain" description="Lysozyme inhibitor LprI-like N-terminal" evidence="1">
    <location>
        <begin position="70"/>
        <end position="166"/>
    </location>
</feature>
<accession>E6PQA4</accession>
<proteinExistence type="predicted"/>
<sequence>MQKSDMHMRKVKYFNQLLRLIMMNNQHGHFVKLKLLLRDVPRPAVIICLLLSLLMNFSLPEIALADQGSCKNAANDIDLSQCLGNQIIRLRRELNIYYKKTLKQTQKHNLFDTRKTQAQLEKSQAAWKIYVNVNCAYIGGLQGGSNLYVSIFEDQCIISSINSRIYFFRHLPTGG</sequence>
<gene>
    <name evidence="2" type="ORF">CARN2_2580</name>
</gene>
<organism evidence="2">
    <name type="scientific">mine drainage metagenome</name>
    <dbReference type="NCBI Taxonomy" id="410659"/>
    <lineage>
        <taxon>unclassified sequences</taxon>
        <taxon>metagenomes</taxon>
        <taxon>ecological metagenomes</taxon>
    </lineage>
</organism>
<dbReference type="AlphaFoldDB" id="E6PQA4"/>